<comment type="caution">
    <text evidence="1">The sequence shown here is derived from an EMBL/GenBank/DDBJ whole genome shotgun (WGS) entry which is preliminary data.</text>
</comment>
<organism evidence="1 2">
    <name type="scientific">Aureibacter tunicatorum</name>
    <dbReference type="NCBI Taxonomy" id="866807"/>
    <lineage>
        <taxon>Bacteria</taxon>
        <taxon>Pseudomonadati</taxon>
        <taxon>Bacteroidota</taxon>
        <taxon>Cytophagia</taxon>
        <taxon>Cytophagales</taxon>
        <taxon>Persicobacteraceae</taxon>
        <taxon>Aureibacter</taxon>
    </lineage>
</organism>
<dbReference type="Pfam" id="PF14054">
    <property type="entry name" value="DUF4249"/>
    <property type="match status" value="1"/>
</dbReference>
<evidence type="ECO:0008006" key="3">
    <source>
        <dbReference type="Google" id="ProtNLM"/>
    </source>
</evidence>
<dbReference type="InterPro" id="IPR025345">
    <property type="entry name" value="DUF4249"/>
</dbReference>
<evidence type="ECO:0000313" key="1">
    <source>
        <dbReference type="EMBL" id="MDR6239491.1"/>
    </source>
</evidence>
<name>A0AAE3XPD4_9BACT</name>
<dbReference type="Proteomes" id="UP001185092">
    <property type="component" value="Unassembled WGS sequence"/>
</dbReference>
<accession>A0AAE3XPD4</accession>
<sequence>MNMKIRKIINIYAFSFVAILALVSCSEEIDLNLRSADPEVVIEGVVTDSTRGNFVKLSYTTDYYDKGETPMISDALVKVFSDGEEYLLSEVDPGFYTNPSLDGNVGKQYRLEVVHEEVMHESEGYMRDVVEVDSVTVEETDLAGNLYYRFEVHYTDPADERNYYKIEQFVNGESTGDIMLHKDDTNDGMATNYPVYYDEIEIGDHVEFELQHISEDVYDYFKAVQSISEGNPSSPGNPPAMFGTDALGYFSVQAVSRGGIVLE</sequence>
<protein>
    <recommendedName>
        <fullName evidence="3">DUF4249 domain-containing protein</fullName>
    </recommendedName>
</protein>
<dbReference type="EMBL" id="JAVDQD010000002">
    <property type="protein sequence ID" value="MDR6239491.1"/>
    <property type="molecule type" value="Genomic_DNA"/>
</dbReference>
<reference evidence="1" key="1">
    <citation type="submission" date="2023-07" db="EMBL/GenBank/DDBJ databases">
        <title>Genomic Encyclopedia of Type Strains, Phase IV (KMG-IV): sequencing the most valuable type-strain genomes for metagenomic binning, comparative biology and taxonomic classification.</title>
        <authorList>
            <person name="Goeker M."/>
        </authorList>
    </citation>
    <scope>NUCLEOTIDE SEQUENCE</scope>
    <source>
        <strain evidence="1">DSM 26174</strain>
    </source>
</reference>
<evidence type="ECO:0000313" key="2">
    <source>
        <dbReference type="Proteomes" id="UP001185092"/>
    </source>
</evidence>
<keyword evidence="2" id="KW-1185">Reference proteome</keyword>
<dbReference type="PROSITE" id="PS51257">
    <property type="entry name" value="PROKAR_LIPOPROTEIN"/>
    <property type="match status" value="1"/>
</dbReference>
<proteinExistence type="predicted"/>
<dbReference type="AlphaFoldDB" id="A0AAE3XPD4"/>
<gene>
    <name evidence="1" type="ORF">HNQ88_002528</name>
</gene>
<dbReference type="RefSeq" id="WP_309939157.1">
    <property type="nucleotide sequence ID" value="NZ_AP025305.1"/>
</dbReference>